<dbReference type="EMBL" id="AP018786">
    <property type="protein sequence ID" value="BBF22758.1"/>
    <property type="molecule type" value="Genomic_DNA"/>
</dbReference>
<feature type="transmembrane region" description="Helical" evidence="1">
    <location>
        <begin position="72"/>
        <end position="90"/>
    </location>
</feature>
<feature type="transmembrane region" description="Helical" evidence="1">
    <location>
        <begin position="275"/>
        <end position="292"/>
    </location>
</feature>
<feature type="transmembrane region" description="Helical" evidence="1">
    <location>
        <begin position="377"/>
        <end position="396"/>
    </location>
</feature>
<organism evidence="2 3">
    <name type="scientific">Sutterella megalosphaeroides</name>
    <dbReference type="NCBI Taxonomy" id="2494234"/>
    <lineage>
        <taxon>Bacteria</taxon>
        <taxon>Pseudomonadati</taxon>
        <taxon>Pseudomonadota</taxon>
        <taxon>Betaproteobacteria</taxon>
        <taxon>Burkholderiales</taxon>
        <taxon>Sutterellaceae</taxon>
        <taxon>Sutterella</taxon>
    </lineage>
</organism>
<evidence type="ECO:0000256" key="1">
    <source>
        <dbReference type="SAM" id="Phobius"/>
    </source>
</evidence>
<keyword evidence="1" id="KW-0812">Transmembrane</keyword>
<feature type="transmembrane region" description="Helical" evidence="1">
    <location>
        <begin position="304"/>
        <end position="325"/>
    </location>
</feature>
<dbReference type="InterPro" id="IPR049576">
    <property type="entry name" value="HDC-like"/>
</dbReference>
<name>A0A2Z6ICF7_9BURK</name>
<keyword evidence="1" id="KW-1133">Transmembrane helix</keyword>
<evidence type="ECO:0000313" key="3">
    <source>
        <dbReference type="Proteomes" id="UP000271003"/>
    </source>
</evidence>
<evidence type="ECO:0000313" key="2">
    <source>
        <dbReference type="EMBL" id="BBF22758.1"/>
    </source>
</evidence>
<keyword evidence="3" id="KW-1185">Reference proteome</keyword>
<proteinExistence type="predicted"/>
<dbReference type="KEGG" id="sutt:SUTMEG_06490"/>
<protein>
    <submittedName>
        <fullName evidence="2">Permease</fullName>
    </submittedName>
</protein>
<feature type="transmembrane region" description="Helical" evidence="1">
    <location>
        <begin position="97"/>
        <end position="121"/>
    </location>
</feature>
<feature type="transmembrane region" description="Helical" evidence="1">
    <location>
        <begin position="40"/>
        <end position="60"/>
    </location>
</feature>
<feature type="transmembrane region" description="Helical" evidence="1">
    <location>
        <begin position="244"/>
        <end position="263"/>
    </location>
</feature>
<reference evidence="2 3" key="1">
    <citation type="journal article" date="2018" name="Int. J. Syst. Evol. Microbiol.">
        <title>Mesosutterella multiformis gen. nov., sp. nov., a member of the family Sutterellaceae and Sutterella megalosphaeroides sp. nov., isolated from human faeces.</title>
        <authorList>
            <person name="Sakamoto M."/>
            <person name="Ikeyama N."/>
            <person name="Kunihiro T."/>
            <person name="Iino T."/>
            <person name="Yuki M."/>
            <person name="Ohkuma M."/>
        </authorList>
    </citation>
    <scope>NUCLEOTIDE SEQUENCE [LARGE SCALE GENOMIC DNA]</scope>
    <source>
        <strain evidence="2 3">6FBBBH3</strain>
    </source>
</reference>
<dbReference type="CDD" id="cd21416">
    <property type="entry name" value="HDC_protein"/>
    <property type="match status" value="1"/>
</dbReference>
<gene>
    <name evidence="2" type="ORF">SUTMEG_06490</name>
</gene>
<sequence length="400" mass="43213">MAGQEAARTGMFDNMFFYLFLCLLFFGIGDFLGTLTKAKLSAVFVSLLLFLVGFMTDLIPDDIVKAAGLAEIGKWSVLFIVFSMGTTINLKELLNEWRTLVTAVLSMIFVMLSACVMIPLVGTSETIVSIPIINGGIVATQIMTSAAMEQGLTMAAALGTIVYAVQKFFGTPFASNFGLREARAIVEEYRRTGVKPVVPGVAPEGEAKPTFFETHKKYYGNFTSLAITAFFAWVSFVLGKWTGLSATIWALLLGTAVSCTGMLPKNILKHANSAGIFNVAVFATIIPSLAQIELGDLGALGVKTIVMFAITFAVLYLFFYILPFWKILGSKNLAMGVSAGQLLGFPATYLIVNEVAQAVAENETERQIITDRLMPKYLVSGFATVTSLSVVAAGFFEKLL</sequence>
<keyword evidence="1" id="KW-0472">Membrane</keyword>
<dbReference type="AlphaFoldDB" id="A0A2Z6ICF7"/>
<accession>A0A2Z6ICF7</accession>
<feature type="transmembrane region" description="Helical" evidence="1">
    <location>
        <begin position="218"/>
        <end position="238"/>
    </location>
</feature>
<dbReference type="Proteomes" id="UP000271003">
    <property type="component" value="Chromosome"/>
</dbReference>
<feature type="transmembrane region" description="Helical" evidence="1">
    <location>
        <begin position="15"/>
        <end position="33"/>
    </location>
</feature>
<feature type="transmembrane region" description="Helical" evidence="1">
    <location>
        <begin position="127"/>
        <end position="148"/>
    </location>
</feature>